<feature type="region of interest" description="Disordered" evidence="2">
    <location>
        <begin position="314"/>
        <end position="358"/>
    </location>
</feature>
<dbReference type="Pfam" id="PF04499">
    <property type="entry name" value="SAPS"/>
    <property type="match status" value="2"/>
</dbReference>
<feature type="compositionally biased region" description="Low complexity" evidence="2">
    <location>
        <begin position="328"/>
        <end position="352"/>
    </location>
</feature>
<accession>A0A1Q2YJE0</accession>
<dbReference type="GO" id="GO:0019903">
    <property type="term" value="F:protein phosphatase binding"/>
    <property type="evidence" value="ECO:0007669"/>
    <property type="project" value="InterPro"/>
</dbReference>
<comment type="similarity">
    <text evidence="1">Belongs to the SAPS family.</text>
</comment>
<feature type="compositionally biased region" description="Low complexity" evidence="2">
    <location>
        <begin position="104"/>
        <end position="127"/>
    </location>
</feature>
<dbReference type="InterPro" id="IPR007587">
    <property type="entry name" value="SAPS"/>
</dbReference>
<organism evidence="3 4">
    <name type="scientific">Pichia membranifaciens</name>
    <dbReference type="NCBI Taxonomy" id="4926"/>
    <lineage>
        <taxon>Eukaryota</taxon>
        <taxon>Fungi</taxon>
        <taxon>Dikarya</taxon>
        <taxon>Ascomycota</taxon>
        <taxon>Saccharomycotina</taxon>
        <taxon>Pichiomycetes</taxon>
        <taxon>Pichiales</taxon>
        <taxon>Pichiaceae</taxon>
        <taxon>Pichia</taxon>
    </lineage>
</organism>
<protein>
    <submittedName>
        <fullName evidence="3">Uncharacterized protein</fullName>
    </submittedName>
</protein>
<feature type="compositionally biased region" description="Polar residues" evidence="2">
    <location>
        <begin position="162"/>
        <end position="182"/>
    </location>
</feature>
<dbReference type="PANTHER" id="PTHR12634:SF14">
    <property type="entry name" value="SIT4-ASSOCIATING PROTEIN SAP155-RELATED"/>
    <property type="match status" value="1"/>
</dbReference>
<dbReference type="PANTHER" id="PTHR12634">
    <property type="entry name" value="SIT4 YEAST -ASSOCIATING PROTEIN-RELATED"/>
    <property type="match status" value="1"/>
</dbReference>
<feature type="region of interest" description="Disordered" evidence="2">
    <location>
        <begin position="104"/>
        <end position="130"/>
    </location>
</feature>
<keyword evidence="4" id="KW-1185">Reference proteome</keyword>
<evidence type="ECO:0000256" key="1">
    <source>
        <dbReference type="ARBA" id="ARBA00006180"/>
    </source>
</evidence>
<dbReference type="AlphaFoldDB" id="A0A1Q2YJE0"/>
<sequence length="1176" mass="132956">MSAIWPFFNHSFSNANINKILNEIEQDASRRTSQATITPVLTATSRSNGPKSTATQGLSSSPVHTSTSASAPISTTSAVPISFSASLLNGGNSNGINSSNIVNGSNNANNNSNSPIDSSPSTASLSPHVAYSPNTTQFNITASQLLHSIQNNSPSPSPSPLSKITNSPSMHNPNDIPSTEGANINSKDSNNTFNNLNTKNGTTKSSAESSTGSSTKSKYHQLTGNSSPQIEPLHFNKSNINVYLFNKLLDQPNLIDEINLSKNQKLINYLSQKDVINTMFEYILFSMKLSKYTSVSELPAEYLTHDIFVSSTTSFDQSANNSNDDFLENTSTNNDNNDTNENINDSETNENGNDNENENEDVDMLQRALQRATVISEIMILPNSNIRQTLLTNFDIFTTLWRGFMNNDPRFYFKSIKLIETPDDEKSTNNKTDLETSPFESDIQVDTTDLQKLSELEESNNYISLRDSHEIIMFNNFLKFVDDLALINIGGFMNFIRFEQEYNCLTDQFVKFIPYSQTVCDLLVRLISTDKPYNSNGLITILIDQQLILNLLKICKKYYLDHQVQDNVCNLLNGIVGISSNIGFWEDHVPVNNNGGNNQDEQQDPNTNNPNIGPNDLTRQLVSQECTEEMLDIILTHGNYGLVTIVSVIIEVIRKNNSDYDEFDWISSVNFNDENKSMPNSRDPIYLGNLLKLFSLNLDKIVKTYLTDGYYDFKKLNCLNSSIGHKIEPLGYERFKIMELIAELLHCSNMILMNKSIELDKLIYRRDSLRDIKKTEQLVSDAINGLIINNDVEGEDDEASDNDRLSLKSNSTIPYLEIPLGLSVGNFFKYQLLTTNAIPLITLKLVKFPWNNFMHNVIFDLIQQIFNGRLANWDEDRAVNQEETIFDDNLSLNKILIWSLFGDYSDFFNVSDDDDSVDISVGSTFYKDYECKDKDYPGYFNLSLFIVYSYKLSNKLYKISNFRFGYMGHLTLIAEEIHKFQSYVENFGLTKNENAFGLHKEAEDDIRPFYLKSSYFIFNELYESIFEHKGDFQPWLDFVNSELREISSMYNKVLGNPNEIEADVTNQEDPHNIENHDNQLEESAPIARVSSEENDSPHLGLSSEQIMANLDIQETPKAQNAIILDNGDSDEFRESIGDDEENVSADHDNKSSNTNYDDEDLGENSRSETNDDIRQP</sequence>
<feature type="compositionally biased region" description="Polar residues" evidence="2">
    <location>
        <begin position="220"/>
        <end position="229"/>
    </location>
</feature>
<evidence type="ECO:0000313" key="3">
    <source>
        <dbReference type="EMBL" id="GAV29650.1"/>
    </source>
</evidence>
<feature type="compositionally biased region" description="Low complexity" evidence="2">
    <location>
        <begin position="593"/>
        <end position="606"/>
    </location>
</feature>
<comment type="caution">
    <text evidence="3">The sequence shown here is derived from an EMBL/GenBank/DDBJ whole genome shotgun (WGS) entry which is preliminary data.</text>
</comment>
<feature type="region of interest" description="Disordered" evidence="2">
    <location>
        <begin position="29"/>
        <end position="71"/>
    </location>
</feature>
<feature type="region of interest" description="Disordered" evidence="2">
    <location>
        <begin position="593"/>
        <end position="617"/>
    </location>
</feature>
<feature type="compositionally biased region" description="Polar residues" evidence="2">
    <location>
        <begin position="314"/>
        <end position="324"/>
    </location>
</feature>
<evidence type="ECO:0000256" key="2">
    <source>
        <dbReference type="SAM" id="MobiDB-lite"/>
    </source>
</evidence>
<dbReference type="EMBL" id="BDGI01000128">
    <property type="protein sequence ID" value="GAV29650.1"/>
    <property type="molecule type" value="Genomic_DNA"/>
</dbReference>
<dbReference type="GO" id="GO:0019888">
    <property type="term" value="F:protein phosphatase regulator activity"/>
    <property type="evidence" value="ECO:0007669"/>
    <property type="project" value="TreeGrafter"/>
</dbReference>
<feature type="region of interest" description="Disordered" evidence="2">
    <location>
        <begin position="1128"/>
        <end position="1176"/>
    </location>
</feature>
<feature type="compositionally biased region" description="Polar residues" evidence="2">
    <location>
        <begin position="31"/>
        <end position="58"/>
    </location>
</feature>
<dbReference type="GO" id="GO:0005634">
    <property type="term" value="C:nucleus"/>
    <property type="evidence" value="ECO:0007669"/>
    <property type="project" value="TreeGrafter"/>
</dbReference>
<reference evidence="3 4" key="1">
    <citation type="submission" date="2016-08" db="EMBL/GenBank/DDBJ databases">
        <title>Whole genome shotgun sequence of Pichia membranifaciens KS47-1.</title>
        <authorList>
            <person name="Konishi M."/>
            <person name="Ishida M."/>
            <person name="Arakawa T."/>
            <person name="Kato Y."/>
            <person name="Horiuchi J."/>
        </authorList>
    </citation>
    <scope>NUCLEOTIDE SEQUENCE [LARGE SCALE GENOMIC DNA]</scope>
    <source>
        <strain evidence="3 4">KS47-1</strain>
    </source>
</reference>
<gene>
    <name evidence="3" type="ORF">PMKS-003151</name>
</gene>
<dbReference type="OrthoDB" id="295029at2759"/>
<evidence type="ECO:0000313" key="4">
    <source>
        <dbReference type="Proteomes" id="UP000186136"/>
    </source>
</evidence>
<dbReference type="Proteomes" id="UP000186136">
    <property type="component" value="Unassembled WGS sequence"/>
</dbReference>
<feature type="region of interest" description="Disordered" evidence="2">
    <location>
        <begin position="148"/>
        <end position="230"/>
    </location>
</feature>
<name>A0A1Q2YJE0_9ASCO</name>
<feature type="compositionally biased region" description="Low complexity" evidence="2">
    <location>
        <begin position="59"/>
        <end position="71"/>
    </location>
</feature>
<feature type="compositionally biased region" description="Low complexity" evidence="2">
    <location>
        <begin position="183"/>
        <end position="216"/>
    </location>
</feature>
<feature type="compositionally biased region" description="Polar residues" evidence="2">
    <location>
        <begin position="607"/>
        <end position="617"/>
    </location>
</feature>
<proteinExistence type="inferred from homology"/>
<feature type="compositionally biased region" description="Basic and acidic residues" evidence="2">
    <location>
        <begin position="1163"/>
        <end position="1176"/>
    </location>
</feature>
<dbReference type="GO" id="GO:0005829">
    <property type="term" value="C:cytosol"/>
    <property type="evidence" value="ECO:0007669"/>
    <property type="project" value="TreeGrafter"/>
</dbReference>